<protein>
    <submittedName>
        <fullName evidence="1">Uncharacterized protein</fullName>
    </submittedName>
</protein>
<dbReference type="AlphaFoldDB" id="A0AAE1B8V2"/>
<dbReference type="PANTHER" id="PTHR45850">
    <property type="entry name" value="SORTING NEXIN FAMILY MEMBER"/>
    <property type="match status" value="1"/>
</dbReference>
<sequence>MGDNTRIMRGDQFEHDCLSVQKYLELVLSHPTFGHDKNLSSFLKEQEAPVRARLNKGLITRLSSVIDTARKSNRKDVDEFYNTQRQFAMEYSKAIKEASLNYNKLLVAQWRLSSSYSTVATELTSCTADRDAELVKLNRVLKALSDGCEDEATCYELKSAKGETTLGFFLDLFARYSDSLKEMHFRRVNNLIEYETSEKALEKAKPPKRQAAEETFESAKSTFERASENGRTELNRFTQIRLASSASFLTEYAELQVKISQDFYTQLLHSRRALDKIHLLVQNFSQPIRDWPAFFMMRDKNGNARFYDFYN</sequence>
<accession>A0AAE1B8V2</accession>
<keyword evidence="2" id="KW-1185">Reference proteome</keyword>
<comment type="caution">
    <text evidence="1">The sequence shown here is derived from an EMBL/GenBank/DDBJ whole genome shotgun (WGS) entry which is preliminary data.</text>
</comment>
<reference evidence="1" key="1">
    <citation type="journal article" date="2023" name="G3 (Bethesda)">
        <title>A reference genome for the long-term kleptoplast-retaining sea slug Elysia crispata morphotype clarki.</title>
        <authorList>
            <person name="Eastman K.E."/>
            <person name="Pendleton A.L."/>
            <person name="Shaikh M.A."/>
            <person name="Suttiyut T."/>
            <person name="Ogas R."/>
            <person name="Tomko P."/>
            <person name="Gavelis G."/>
            <person name="Widhalm J.R."/>
            <person name="Wisecaver J.H."/>
        </authorList>
    </citation>
    <scope>NUCLEOTIDE SEQUENCE</scope>
    <source>
        <strain evidence="1">ECLA1</strain>
    </source>
</reference>
<organism evidence="1 2">
    <name type="scientific">Elysia crispata</name>
    <name type="common">lettuce slug</name>
    <dbReference type="NCBI Taxonomy" id="231223"/>
    <lineage>
        <taxon>Eukaryota</taxon>
        <taxon>Metazoa</taxon>
        <taxon>Spiralia</taxon>
        <taxon>Lophotrochozoa</taxon>
        <taxon>Mollusca</taxon>
        <taxon>Gastropoda</taxon>
        <taxon>Heterobranchia</taxon>
        <taxon>Euthyneura</taxon>
        <taxon>Panpulmonata</taxon>
        <taxon>Sacoglossa</taxon>
        <taxon>Placobranchoidea</taxon>
        <taxon>Plakobranchidae</taxon>
        <taxon>Elysia</taxon>
    </lineage>
</organism>
<dbReference type="PANTHER" id="PTHR45850:SF2">
    <property type="entry name" value="SORTING NEXIN-5-LIKE"/>
    <property type="match status" value="1"/>
</dbReference>
<dbReference type="SUPFAM" id="SSF103657">
    <property type="entry name" value="BAR/IMD domain-like"/>
    <property type="match status" value="1"/>
</dbReference>
<evidence type="ECO:0000313" key="2">
    <source>
        <dbReference type="Proteomes" id="UP001283361"/>
    </source>
</evidence>
<dbReference type="EMBL" id="JAWDGP010000324">
    <property type="protein sequence ID" value="KAK3801400.1"/>
    <property type="molecule type" value="Genomic_DNA"/>
</dbReference>
<name>A0AAE1B8V2_9GAST</name>
<gene>
    <name evidence="1" type="ORF">RRG08_017543</name>
</gene>
<evidence type="ECO:0000313" key="1">
    <source>
        <dbReference type="EMBL" id="KAK3801400.1"/>
    </source>
</evidence>
<dbReference type="InterPro" id="IPR027267">
    <property type="entry name" value="AH/BAR_dom_sf"/>
</dbReference>
<proteinExistence type="predicted"/>
<dbReference type="Proteomes" id="UP001283361">
    <property type="component" value="Unassembled WGS sequence"/>
</dbReference>
<dbReference type="Gene3D" id="1.20.1270.60">
    <property type="entry name" value="Arfaptin homology (AH) domain/BAR domain"/>
    <property type="match status" value="1"/>
</dbReference>